<dbReference type="SMART" id="SM00100">
    <property type="entry name" value="cNMP"/>
    <property type="match status" value="1"/>
</dbReference>
<dbReference type="PANTHER" id="PTHR11537:SF254">
    <property type="entry name" value="POTASSIUM VOLTAGE-GATED CHANNEL PROTEIN SHAB"/>
    <property type="match status" value="1"/>
</dbReference>
<dbReference type="EMBL" id="CP063362">
    <property type="protein sequence ID" value="QRG05876.1"/>
    <property type="molecule type" value="Genomic_DNA"/>
</dbReference>
<dbReference type="Pfam" id="PF00027">
    <property type="entry name" value="cNMP_binding"/>
    <property type="match status" value="1"/>
</dbReference>
<evidence type="ECO:0000256" key="10">
    <source>
        <dbReference type="ARBA" id="ARBA00023303"/>
    </source>
</evidence>
<dbReference type="Proteomes" id="UP000596427">
    <property type="component" value="Chromosome"/>
</dbReference>
<accession>A0A974SH35</accession>
<feature type="domain" description="Cyclic nucleotide-binding" evidence="12">
    <location>
        <begin position="265"/>
        <end position="332"/>
    </location>
</feature>
<dbReference type="AlphaFoldDB" id="A0A974SH35"/>
<keyword evidence="6" id="KW-0630">Potassium</keyword>
<evidence type="ECO:0000256" key="4">
    <source>
        <dbReference type="ARBA" id="ARBA00022692"/>
    </source>
</evidence>
<keyword evidence="8" id="KW-0406">Ion transport</keyword>
<evidence type="ECO:0000256" key="1">
    <source>
        <dbReference type="ARBA" id="ARBA00004141"/>
    </source>
</evidence>
<dbReference type="Gene3D" id="1.10.287.70">
    <property type="match status" value="1"/>
</dbReference>
<feature type="transmembrane region" description="Helical" evidence="11">
    <location>
        <begin position="26"/>
        <end position="50"/>
    </location>
</feature>
<dbReference type="KEGG" id="xdi:EZH22_23070"/>
<keyword evidence="9 11" id="KW-0472">Membrane</keyword>
<feature type="transmembrane region" description="Helical" evidence="11">
    <location>
        <begin position="96"/>
        <end position="119"/>
    </location>
</feature>
<organism evidence="13 14">
    <name type="scientific">Xanthobacter dioxanivorans</name>
    <dbReference type="NCBI Taxonomy" id="2528964"/>
    <lineage>
        <taxon>Bacteria</taxon>
        <taxon>Pseudomonadati</taxon>
        <taxon>Pseudomonadota</taxon>
        <taxon>Alphaproteobacteria</taxon>
        <taxon>Hyphomicrobiales</taxon>
        <taxon>Xanthobacteraceae</taxon>
        <taxon>Xanthobacter</taxon>
    </lineage>
</organism>
<dbReference type="PROSITE" id="PS50042">
    <property type="entry name" value="CNMP_BINDING_3"/>
    <property type="match status" value="1"/>
</dbReference>
<dbReference type="Pfam" id="PF00520">
    <property type="entry name" value="Ion_trans"/>
    <property type="match status" value="1"/>
</dbReference>
<dbReference type="RefSeq" id="WP_203192751.1">
    <property type="nucleotide sequence ID" value="NZ_CP063362.1"/>
</dbReference>
<dbReference type="SUPFAM" id="SSF81324">
    <property type="entry name" value="Voltage-gated potassium channels"/>
    <property type="match status" value="1"/>
</dbReference>
<evidence type="ECO:0000313" key="14">
    <source>
        <dbReference type="Proteomes" id="UP000596427"/>
    </source>
</evidence>
<dbReference type="InterPro" id="IPR014710">
    <property type="entry name" value="RmlC-like_jellyroll"/>
</dbReference>
<evidence type="ECO:0000256" key="9">
    <source>
        <dbReference type="ARBA" id="ARBA00023136"/>
    </source>
</evidence>
<dbReference type="InterPro" id="IPR028325">
    <property type="entry name" value="VG_K_chnl"/>
</dbReference>
<dbReference type="CDD" id="cd00038">
    <property type="entry name" value="CAP_ED"/>
    <property type="match status" value="1"/>
</dbReference>
<dbReference type="PROSITE" id="PS00888">
    <property type="entry name" value="CNMP_BINDING_1"/>
    <property type="match status" value="1"/>
</dbReference>
<keyword evidence="4 11" id="KW-0812">Transmembrane</keyword>
<evidence type="ECO:0000256" key="7">
    <source>
        <dbReference type="ARBA" id="ARBA00022989"/>
    </source>
</evidence>
<evidence type="ECO:0000256" key="2">
    <source>
        <dbReference type="ARBA" id="ARBA00022448"/>
    </source>
</evidence>
<sequence>MNRDTARRRAFDILERDLPGDRVADVVHYFLIATILLSVSGAVLATVPSLEMRDTWWFAAGEHVALAVFSVEYLVRLWVAPEHPLRRGMSPQRARLAYVVTAPAIIDLLAIAPLFFALVHEHDFHAVMVLRLLRFLKLARYSSGFNALYLSVKRERYALLSCFLILCSGVLIAATAMYLAERTIQPQQFGSIPAAMWWAITTLTTVGYGDVVPVTTVGRIIGGITMVSGLVMLALPIAIIASSFSEVISKHHFVVTFSMISRLPPFSELEAPVLGDLLPLLNSRNFDRGHQVVRRGEAAEHLFVVLEGRLEREASTGGGVEMLGPGAVFGLLPGASGAQAVAVRAVAKSKILAIEENELHVLALRHPVVVGRLMAAATRNAGA</sequence>
<name>A0A974SH35_9HYPH</name>
<evidence type="ECO:0000256" key="3">
    <source>
        <dbReference type="ARBA" id="ARBA00022538"/>
    </source>
</evidence>
<dbReference type="GO" id="GO:0005249">
    <property type="term" value="F:voltage-gated potassium channel activity"/>
    <property type="evidence" value="ECO:0007669"/>
    <property type="project" value="InterPro"/>
</dbReference>
<proteinExistence type="predicted"/>
<keyword evidence="3" id="KW-0633">Potassium transport</keyword>
<dbReference type="GO" id="GO:0008076">
    <property type="term" value="C:voltage-gated potassium channel complex"/>
    <property type="evidence" value="ECO:0007669"/>
    <property type="project" value="InterPro"/>
</dbReference>
<dbReference type="Gene3D" id="2.60.120.10">
    <property type="entry name" value="Jelly Rolls"/>
    <property type="match status" value="1"/>
</dbReference>
<evidence type="ECO:0000256" key="5">
    <source>
        <dbReference type="ARBA" id="ARBA00022826"/>
    </source>
</evidence>
<evidence type="ECO:0000256" key="11">
    <source>
        <dbReference type="SAM" id="Phobius"/>
    </source>
</evidence>
<dbReference type="PRINTS" id="PR00169">
    <property type="entry name" value="KCHANNEL"/>
</dbReference>
<keyword evidence="7 11" id="KW-1133">Transmembrane helix</keyword>
<comment type="subcellular location">
    <subcellularLocation>
        <location evidence="1">Membrane</location>
        <topology evidence="1">Multi-pass membrane protein</topology>
    </subcellularLocation>
</comment>
<keyword evidence="10" id="KW-0407">Ion channel</keyword>
<gene>
    <name evidence="13" type="ORF">EZH22_23070</name>
</gene>
<dbReference type="FunFam" id="1.10.287.70:FF:000028">
    <property type="entry name" value="potassium voltage-gated channel subfamily D member 3"/>
    <property type="match status" value="1"/>
</dbReference>
<evidence type="ECO:0000256" key="8">
    <source>
        <dbReference type="ARBA" id="ARBA00023065"/>
    </source>
</evidence>
<feature type="transmembrane region" description="Helical" evidence="11">
    <location>
        <begin position="220"/>
        <end position="241"/>
    </location>
</feature>
<dbReference type="InterPro" id="IPR018488">
    <property type="entry name" value="cNMP-bd_CS"/>
</dbReference>
<dbReference type="InterPro" id="IPR005821">
    <property type="entry name" value="Ion_trans_dom"/>
</dbReference>
<keyword evidence="2" id="KW-0813">Transport</keyword>
<reference evidence="13 14" key="1">
    <citation type="submission" date="2020-10" db="EMBL/GenBank/DDBJ databases">
        <title>Degradation of 1,4-Dioxane by Xanthobacter sp. YN2, via a Novel Group-2 Soluble Di-Iron Monooxygenase.</title>
        <authorList>
            <person name="Ma F."/>
            <person name="Wang Y."/>
            <person name="Yang J."/>
            <person name="Guo H."/>
            <person name="Su D."/>
            <person name="Yu L."/>
        </authorList>
    </citation>
    <scope>NUCLEOTIDE SEQUENCE [LARGE SCALE GENOMIC DNA]</scope>
    <source>
        <strain evidence="13 14">YN2</strain>
    </source>
</reference>
<dbReference type="InterPro" id="IPR000595">
    <property type="entry name" value="cNMP-bd_dom"/>
</dbReference>
<keyword evidence="5" id="KW-0631">Potassium channel</keyword>
<feature type="transmembrane region" description="Helical" evidence="11">
    <location>
        <begin position="192"/>
        <end position="208"/>
    </location>
</feature>
<keyword evidence="14" id="KW-1185">Reference proteome</keyword>
<dbReference type="GO" id="GO:0001508">
    <property type="term" value="P:action potential"/>
    <property type="evidence" value="ECO:0007669"/>
    <property type="project" value="TreeGrafter"/>
</dbReference>
<dbReference type="PANTHER" id="PTHR11537">
    <property type="entry name" value="VOLTAGE-GATED POTASSIUM CHANNEL"/>
    <property type="match status" value="1"/>
</dbReference>
<feature type="transmembrane region" description="Helical" evidence="11">
    <location>
        <begin position="56"/>
        <end position="75"/>
    </location>
</feature>
<dbReference type="SUPFAM" id="SSF51206">
    <property type="entry name" value="cAMP-binding domain-like"/>
    <property type="match status" value="1"/>
</dbReference>
<dbReference type="InterPro" id="IPR018490">
    <property type="entry name" value="cNMP-bd_dom_sf"/>
</dbReference>
<evidence type="ECO:0000259" key="12">
    <source>
        <dbReference type="PROSITE" id="PS50042"/>
    </source>
</evidence>
<feature type="transmembrane region" description="Helical" evidence="11">
    <location>
        <begin position="157"/>
        <end position="180"/>
    </location>
</feature>
<protein>
    <submittedName>
        <fullName evidence="13">Ion transporter</fullName>
    </submittedName>
</protein>
<evidence type="ECO:0000256" key="6">
    <source>
        <dbReference type="ARBA" id="ARBA00022958"/>
    </source>
</evidence>
<evidence type="ECO:0000313" key="13">
    <source>
        <dbReference type="EMBL" id="QRG05876.1"/>
    </source>
</evidence>